<dbReference type="EMBL" id="MU117972">
    <property type="protein sequence ID" value="KAF9651851.1"/>
    <property type="molecule type" value="Genomic_DNA"/>
</dbReference>
<gene>
    <name evidence="1" type="ORF">BDM02DRAFT_3065107</name>
</gene>
<comment type="caution">
    <text evidence="1">The sequence shown here is derived from an EMBL/GenBank/DDBJ whole genome shotgun (WGS) entry which is preliminary data.</text>
</comment>
<reference evidence="1" key="1">
    <citation type="submission" date="2019-10" db="EMBL/GenBank/DDBJ databases">
        <authorList>
            <consortium name="DOE Joint Genome Institute"/>
            <person name="Kuo A."/>
            <person name="Miyauchi S."/>
            <person name="Kiss E."/>
            <person name="Drula E."/>
            <person name="Kohler A."/>
            <person name="Sanchez-Garcia M."/>
            <person name="Andreopoulos B."/>
            <person name="Barry K.W."/>
            <person name="Bonito G."/>
            <person name="Buee M."/>
            <person name="Carver A."/>
            <person name="Chen C."/>
            <person name="Cichocki N."/>
            <person name="Clum A."/>
            <person name="Culley D."/>
            <person name="Crous P.W."/>
            <person name="Fauchery L."/>
            <person name="Girlanda M."/>
            <person name="Hayes R."/>
            <person name="Keri Z."/>
            <person name="Labutti K."/>
            <person name="Lipzen A."/>
            <person name="Lombard V."/>
            <person name="Magnuson J."/>
            <person name="Maillard F."/>
            <person name="Morin E."/>
            <person name="Murat C."/>
            <person name="Nolan M."/>
            <person name="Ohm R."/>
            <person name="Pangilinan J."/>
            <person name="Pereira M."/>
            <person name="Perotto S."/>
            <person name="Peter M."/>
            <person name="Riley R."/>
            <person name="Sitrit Y."/>
            <person name="Stielow B."/>
            <person name="Szollosi G."/>
            <person name="Zifcakova L."/>
            <person name="Stursova M."/>
            <person name="Spatafora J.W."/>
            <person name="Tedersoo L."/>
            <person name="Vaario L.-M."/>
            <person name="Yamada A."/>
            <person name="Yan M."/>
            <person name="Wang P."/>
            <person name="Xu J."/>
            <person name="Bruns T."/>
            <person name="Baldrian P."/>
            <person name="Vilgalys R."/>
            <person name="Henrissat B."/>
            <person name="Grigoriev I.V."/>
            <person name="Hibbett D."/>
            <person name="Nagy L.G."/>
            <person name="Martin F.M."/>
        </authorList>
    </citation>
    <scope>NUCLEOTIDE SEQUENCE</scope>
    <source>
        <strain evidence="1">P2</strain>
    </source>
</reference>
<feature type="non-terminal residue" evidence="1">
    <location>
        <position position="1"/>
    </location>
</feature>
<feature type="non-terminal residue" evidence="1">
    <location>
        <position position="227"/>
    </location>
</feature>
<protein>
    <submittedName>
        <fullName evidence="1">Uncharacterized protein</fullName>
    </submittedName>
</protein>
<evidence type="ECO:0000313" key="1">
    <source>
        <dbReference type="EMBL" id="KAF9651851.1"/>
    </source>
</evidence>
<reference evidence="1" key="2">
    <citation type="journal article" date="2020" name="Nat. Commun.">
        <title>Large-scale genome sequencing of mycorrhizal fungi provides insights into the early evolution of symbiotic traits.</title>
        <authorList>
            <person name="Miyauchi S."/>
            <person name="Kiss E."/>
            <person name="Kuo A."/>
            <person name="Drula E."/>
            <person name="Kohler A."/>
            <person name="Sanchez-Garcia M."/>
            <person name="Morin E."/>
            <person name="Andreopoulos B."/>
            <person name="Barry K.W."/>
            <person name="Bonito G."/>
            <person name="Buee M."/>
            <person name="Carver A."/>
            <person name="Chen C."/>
            <person name="Cichocki N."/>
            <person name="Clum A."/>
            <person name="Culley D."/>
            <person name="Crous P.W."/>
            <person name="Fauchery L."/>
            <person name="Girlanda M."/>
            <person name="Hayes R.D."/>
            <person name="Keri Z."/>
            <person name="LaButti K."/>
            <person name="Lipzen A."/>
            <person name="Lombard V."/>
            <person name="Magnuson J."/>
            <person name="Maillard F."/>
            <person name="Murat C."/>
            <person name="Nolan M."/>
            <person name="Ohm R.A."/>
            <person name="Pangilinan J."/>
            <person name="Pereira M.F."/>
            <person name="Perotto S."/>
            <person name="Peter M."/>
            <person name="Pfister S."/>
            <person name="Riley R."/>
            <person name="Sitrit Y."/>
            <person name="Stielow J.B."/>
            <person name="Szollosi G."/>
            <person name="Zifcakova L."/>
            <person name="Stursova M."/>
            <person name="Spatafora J.W."/>
            <person name="Tedersoo L."/>
            <person name="Vaario L.M."/>
            <person name="Yamada A."/>
            <person name="Yan M."/>
            <person name="Wang P."/>
            <person name="Xu J."/>
            <person name="Bruns T."/>
            <person name="Baldrian P."/>
            <person name="Vilgalys R."/>
            <person name="Dunand C."/>
            <person name="Henrissat B."/>
            <person name="Grigoriev I.V."/>
            <person name="Hibbett D."/>
            <person name="Nagy L.G."/>
            <person name="Martin F.M."/>
        </authorList>
    </citation>
    <scope>NUCLEOTIDE SEQUENCE</scope>
    <source>
        <strain evidence="1">P2</strain>
    </source>
</reference>
<organism evidence="1 2">
    <name type="scientific">Thelephora ganbajun</name>
    <name type="common">Ganba fungus</name>
    <dbReference type="NCBI Taxonomy" id="370292"/>
    <lineage>
        <taxon>Eukaryota</taxon>
        <taxon>Fungi</taxon>
        <taxon>Dikarya</taxon>
        <taxon>Basidiomycota</taxon>
        <taxon>Agaricomycotina</taxon>
        <taxon>Agaricomycetes</taxon>
        <taxon>Thelephorales</taxon>
        <taxon>Thelephoraceae</taxon>
        <taxon>Thelephora</taxon>
    </lineage>
</organism>
<sequence>PPGSTDIPGLDGHIRKTTFNGREASHTINSKDVIEIQGPSVGKSHLLMDFIMTCVLPASHLGVQLHGWDKSAILVDLDHTFDVHRFRHLLLNRVKVHIPTSDENLDLFVDLLLRKLHVFRPESSVQFAVSAADIANYHFANMSKDEIGLVAIDSFSSFYWQDRFLGEQQRDGRPSGIEKALNSLEQIRQSHGSVIAYTNWGLPSTRNVPSNSTPFYPQYVPQLHSPF</sequence>
<accession>A0ACB6ZQY4</accession>
<dbReference type="Proteomes" id="UP000886501">
    <property type="component" value="Unassembled WGS sequence"/>
</dbReference>
<proteinExistence type="predicted"/>
<name>A0ACB6ZQY4_THEGA</name>
<evidence type="ECO:0000313" key="2">
    <source>
        <dbReference type="Proteomes" id="UP000886501"/>
    </source>
</evidence>
<keyword evidence="2" id="KW-1185">Reference proteome</keyword>